<dbReference type="AlphaFoldDB" id="A0AAV4NFI9"/>
<reference evidence="2 3" key="1">
    <citation type="submission" date="2021-06" db="EMBL/GenBank/DDBJ databases">
        <title>Caerostris extrusa draft genome.</title>
        <authorList>
            <person name="Kono N."/>
            <person name="Arakawa K."/>
        </authorList>
    </citation>
    <scope>NUCLEOTIDE SEQUENCE [LARGE SCALE GENOMIC DNA]</scope>
</reference>
<dbReference type="EMBL" id="BPLR01003295">
    <property type="protein sequence ID" value="GIX83134.1"/>
    <property type="molecule type" value="Genomic_DNA"/>
</dbReference>
<evidence type="ECO:0000313" key="3">
    <source>
        <dbReference type="Proteomes" id="UP001054945"/>
    </source>
</evidence>
<keyword evidence="1" id="KW-0472">Membrane</keyword>
<keyword evidence="1" id="KW-0812">Transmembrane</keyword>
<feature type="transmembrane region" description="Helical" evidence="1">
    <location>
        <begin position="49"/>
        <end position="67"/>
    </location>
</feature>
<gene>
    <name evidence="2" type="ORF">CEXT_779831</name>
</gene>
<organism evidence="2 3">
    <name type="scientific">Caerostris extrusa</name>
    <name type="common">Bark spider</name>
    <name type="synonym">Caerostris bankana</name>
    <dbReference type="NCBI Taxonomy" id="172846"/>
    <lineage>
        <taxon>Eukaryota</taxon>
        <taxon>Metazoa</taxon>
        <taxon>Ecdysozoa</taxon>
        <taxon>Arthropoda</taxon>
        <taxon>Chelicerata</taxon>
        <taxon>Arachnida</taxon>
        <taxon>Araneae</taxon>
        <taxon>Araneomorphae</taxon>
        <taxon>Entelegynae</taxon>
        <taxon>Araneoidea</taxon>
        <taxon>Araneidae</taxon>
        <taxon>Caerostris</taxon>
    </lineage>
</organism>
<name>A0AAV4NFI9_CAEEX</name>
<protein>
    <submittedName>
        <fullName evidence="2">Uncharacterized protein</fullName>
    </submittedName>
</protein>
<evidence type="ECO:0000313" key="2">
    <source>
        <dbReference type="EMBL" id="GIX83134.1"/>
    </source>
</evidence>
<sequence>MYQLTGRRVYGVLYHFLLVQEPCQEFIFYQLMFPFSSPLISSETQEVGVGFPFLLFYFLFFSLRITFEWHDVKDCPSRRFAGGLILTLDG</sequence>
<dbReference type="Proteomes" id="UP001054945">
    <property type="component" value="Unassembled WGS sequence"/>
</dbReference>
<proteinExistence type="predicted"/>
<evidence type="ECO:0000256" key="1">
    <source>
        <dbReference type="SAM" id="Phobius"/>
    </source>
</evidence>
<keyword evidence="1" id="KW-1133">Transmembrane helix</keyword>
<accession>A0AAV4NFI9</accession>
<comment type="caution">
    <text evidence="2">The sequence shown here is derived from an EMBL/GenBank/DDBJ whole genome shotgun (WGS) entry which is preliminary data.</text>
</comment>
<keyword evidence="3" id="KW-1185">Reference proteome</keyword>